<keyword evidence="3" id="KW-1185">Reference proteome</keyword>
<sequence>MPNHTITITTQSPSSSSSSGSARTSTRSGSVLPSYEIRAQIGARLRALADAIHSHRDLKAPRRYPTLYYLWDFVMRTRYILSEVENVELGLAVRYPNEIPGYRVTGKPCPKVAKQFMRDIYTRSHTLDLLITAPPMQQAAIGLVPVDLGGEIKARSKAVMEAFCPIRGGEFTNA</sequence>
<proteinExistence type="predicted"/>
<comment type="caution">
    <text evidence="2">The sequence shown here is derived from an EMBL/GenBank/DDBJ whole genome shotgun (WGS) entry which is preliminary data.</text>
</comment>
<name>A0AAE0IXX6_9PEZI</name>
<accession>A0AAE0IXX6</accession>
<feature type="region of interest" description="Disordered" evidence="1">
    <location>
        <begin position="1"/>
        <end position="29"/>
    </location>
</feature>
<reference evidence="2" key="1">
    <citation type="journal article" date="2023" name="Mol. Phylogenet. Evol.">
        <title>Genome-scale phylogeny and comparative genomics of the fungal order Sordariales.</title>
        <authorList>
            <person name="Hensen N."/>
            <person name="Bonometti L."/>
            <person name="Westerberg I."/>
            <person name="Brannstrom I.O."/>
            <person name="Guillou S."/>
            <person name="Cros-Aarteil S."/>
            <person name="Calhoun S."/>
            <person name="Haridas S."/>
            <person name="Kuo A."/>
            <person name="Mondo S."/>
            <person name="Pangilinan J."/>
            <person name="Riley R."/>
            <person name="LaButti K."/>
            <person name="Andreopoulos B."/>
            <person name="Lipzen A."/>
            <person name="Chen C."/>
            <person name="Yan M."/>
            <person name="Daum C."/>
            <person name="Ng V."/>
            <person name="Clum A."/>
            <person name="Steindorff A."/>
            <person name="Ohm R.A."/>
            <person name="Martin F."/>
            <person name="Silar P."/>
            <person name="Natvig D.O."/>
            <person name="Lalanne C."/>
            <person name="Gautier V."/>
            <person name="Ament-Velasquez S.L."/>
            <person name="Kruys A."/>
            <person name="Hutchinson M.I."/>
            <person name="Powell A.J."/>
            <person name="Barry K."/>
            <person name="Miller A.N."/>
            <person name="Grigoriev I.V."/>
            <person name="Debuchy R."/>
            <person name="Gladieux P."/>
            <person name="Hiltunen Thoren M."/>
            <person name="Johannesson H."/>
        </authorList>
    </citation>
    <scope>NUCLEOTIDE SEQUENCE</scope>
    <source>
        <strain evidence="2">SMH4131-1</strain>
    </source>
</reference>
<organism evidence="2 3">
    <name type="scientific">Cercophora scortea</name>
    <dbReference type="NCBI Taxonomy" id="314031"/>
    <lineage>
        <taxon>Eukaryota</taxon>
        <taxon>Fungi</taxon>
        <taxon>Dikarya</taxon>
        <taxon>Ascomycota</taxon>
        <taxon>Pezizomycotina</taxon>
        <taxon>Sordariomycetes</taxon>
        <taxon>Sordariomycetidae</taxon>
        <taxon>Sordariales</taxon>
        <taxon>Lasiosphaeriaceae</taxon>
        <taxon>Cercophora</taxon>
    </lineage>
</organism>
<dbReference type="Proteomes" id="UP001286456">
    <property type="component" value="Unassembled WGS sequence"/>
</dbReference>
<evidence type="ECO:0000313" key="3">
    <source>
        <dbReference type="Proteomes" id="UP001286456"/>
    </source>
</evidence>
<evidence type="ECO:0000313" key="2">
    <source>
        <dbReference type="EMBL" id="KAK3333353.1"/>
    </source>
</evidence>
<evidence type="ECO:0000256" key="1">
    <source>
        <dbReference type="SAM" id="MobiDB-lite"/>
    </source>
</evidence>
<reference evidence="2" key="2">
    <citation type="submission" date="2023-06" db="EMBL/GenBank/DDBJ databases">
        <authorList>
            <consortium name="Lawrence Berkeley National Laboratory"/>
            <person name="Haridas S."/>
            <person name="Hensen N."/>
            <person name="Bonometti L."/>
            <person name="Westerberg I."/>
            <person name="Brannstrom I.O."/>
            <person name="Guillou S."/>
            <person name="Cros-Aarteil S."/>
            <person name="Calhoun S."/>
            <person name="Kuo A."/>
            <person name="Mondo S."/>
            <person name="Pangilinan J."/>
            <person name="Riley R."/>
            <person name="Labutti K."/>
            <person name="Andreopoulos B."/>
            <person name="Lipzen A."/>
            <person name="Chen C."/>
            <person name="Yanf M."/>
            <person name="Daum C."/>
            <person name="Ng V."/>
            <person name="Clum A."/>
            <person name="Steindorff A."/>
            <person name="Ohm R."/>
            <person name="Martin F."/>
            <person name="Silar P."/>
            <person name="Natvig D."/>
            <person name="Lalanne C."/>
            <person name="Gautier V."/>
            <person name="Ament-Velasquez S.L."/>
            <person name="Kruys A."/>
            <person name="Hutchinson M.I."/>
            <person name="Powell A.J."/>
            <person name="Barry K."/>
            <person name="Miller A.N."/>
            <person name="Grigoriev I.V."/>
            <person name="Debuchy R."/>
            <person name="Gladieux P."/>
            <person name="Thoren M.H."/>
            <person name="Johannesson H."/>
        </authorList>
    </citation>
    <scope>NUCLEOTIDE SEQUENCE</scope>
    <source>
        <strain evidence="2">SMH4131-1</strain>
    </source>
</reference>
<dbReference type="AlphaFoldDB" id="A0AAE0IXX6"/>
<protein>
    <submittedName>
        <fullName evidence="2">Uncharacterized protein</fullName>
    </submittedName>
</protein>
<gene>
    <name evidence="2" type="ORF">B0T19DRAFT_458565</name>
</gene>
<dbReference type="EMBL" id="JAUEPO010000002">
    <property type="protein sequence ID" value="KAK3333353.1"/>
    <property type="molecule type" value="Genomic_DNA"/>
</dbReference>